<evidence type="ECO:0000256" key="1">
    <source>
        <dbReference type="ARBA" id="ARBA00002936"/>
    </source>
</evidence>
<evidence type="ECO:0000256" key="5">
    <source>
        <dbReference type="ARBA" id="ARBA00022692"/>
    </source>
</evidence>
<evidence type="ECO:0000256" key="9">
    <source>
        <dbReference type="ARBA" id="ARBA00023170"/>
    </source>
</evidence>
<evidence type="ECO:0000256" key="7">
    <source>
        <dbReference type="ARBA" id="ARBA00022989"/>
    </source>
</evidence>
<feature type="transmembrane region" description="Helical" evidence="12">
    <location>
        <begin position="65"/>
        <end position="87"/>
    </location>
</feature>
<gene>
    <name evidence="14" type="ORF">U0070_001256</name>
</gene>
<comment type="subcellular location">
    <subcellularLocation>
        <location evidence="2">Cell membrane</location>
        <topology evidence="2">Multi-pass membrane protein</topology>
    </subcellularLocation>
</comment>
<evidence type="ECO:0000259" key="13">
    <source>
        <dbReference type="PROSITE" id="PS50262"/>
    </source>
</evidence>
<feature type="transmembrane region" description="Helical" evidence="12">
    <location>
        <begin position="99"/>
        <end position="125"/>
    </location>
</feature>
<comment type="caution">
    <text evidence="14">The sequence shown here is derived from an EMBL/GenBank/DDBJ whole genome shotgun (WGS) entry which is preliminary data.</text>
</comment>
<keyword evidence="8 12" id="KW-0472">Membrane</keyword>
<feature type="transmembrane region" description="Helical" evidence="12">
    <location>
        <begin position="206"/>
        <end position="228"/>
    </location>
</feature>
<dbReference type="PRINTS" id="PR00245">
    <property type="entry name" value="OLFACTORYR"/>
</dbReference>
<dbReference type="GO" id="GO:0004930">
    <property type="term" value="F:G protein-coupled receptor activity"/>
    <property type="evidence" value="ECO:0007669"/>
    <property type="project" value="UniProtKB-KW"/>
</dbReference>
<evidence type="ECO:0000256" key="11">
    <source>
        <dbReference type="RuleBase" id="RU000688"/>
    </source>
</evidence>
<keyword evidence="4" id="KW-0716">Sensory transduction</keyword>
<dbReference type="PANTHER" id="PTHR26453">
    <property type="entry name" value="OLFACTORY RECEPTOR"/>
    <property type="match status" value="1"/>
</dbReference>
<protein>
    <recommendedName>
        <fullName evidence="13">G-protein coupled receptors family 1 profile domain-containing protein</fullName>
    </recommendedName>
</protein>
<dbReference type="InterPro" id="IPR017452">
    <property type="entry name" value="GPCR_Rhodpsn_7TM"/>
</dbReference>
<dbReference type="Gene3D" id="1.20.1070.10">
    <property type="entry name" value="Rhodopsin 7-helix transmembrane proteins"/>
    <property type="match status" value="2"/>
</dbReference>
<keyword evidence="3" id="KW-1003">Cell membrane</keyword>
<organism evidence="14 15">
    <name type="scientific">Myodes glareolus</name>
    <name type="common">Bank vole</name>
    <name type="synonym">Clethrionomys glareolus</name>
    <dbReference type="NCBI Taxonomy" id="447135"/>
    <lineage>
        <taxon>Eukaryota</taxon>
        <taxon>Metazoa</taxon>
        <taxon>Chordata</taxon>
        <taxon>Craniata</taxon>
        <taxon>Vertebrata</taxon>
        <taxon>Euteleostomi</taxon>
        <taxon>Mammalia</taxon>
        <taxon>Eutheria</taxon>
        <taxon>Euarchontoglires</taxon>
        <taxon>Glires</taxon>
        <taxon>Rodentia</taxon>
        <taxon>Myomorpha</taxon>
        <taxon>Muroidea</taxon>
        <taxon>Cricetidae</taxon>
        <taxon>Arvicolinae</taxon>
        <taxon>Myodes</taxon>
    </lineage>
</organism>
<dbReference type="PRINTS" id="PR00237">
    <property type="entry name" value="GPCRRHODOPSN"/>
</dbReference>
<dbReference type="Proteomes" id="UP001488838">
    <property type="component" value="Unassembled WGS sequence"/>
</dbReference>
<dbReference type="FunFam" id="1.20.1070.10:FF:000501">
    <property type="entry name" value="Olfactory receptor"/>
    <property type="match status" value="2"/>
</dbReference>
<evidence type="ECO:0000256" key="6">
    <source>
        <dbReference type="ARBA" id="ARBA00022725"/>
    </source>
</evidence>
<dbReference type="GO" id="GO:0004984">
    <property type="term" value="F:olfactory receptor activity"/>
    <property type="evidence" value="ECO:0007669"/>
    <property type="project" value="InterPro"/>
</dbReference>
<evidence type="ECO:0000256" key="4">
    <source>
        <dbReference type="ARBA" id="ARBA00022606"/>
    </source>
</evidence>
<evidence type="ECO:0000313" key="14">
    <source>
        <dbReference type="EMBL" id="KAK7800363.1"/>
    </source>
</evidence>
<keyword evidence="7 12" id="KW-1133">Transmembrane helix</keyword>
<feature type="transmembrane region" description="Helical" evidence="12">
    <location>
        <begin position="448"/>
        <end position="470"/>
    </location>
</feature>
<dbReference type="PROSITE" id="PS50262">
    <property type="entry name" value="G_PROTEIN_RECEP_F1_2"/>
    <property type="match status" value="2"/>
</dbReference>
<evidence type="ECO:0000256" key="12">
    <source>
        <dbReference type="SAM" id="Phobius"/>
    </source>
</evidence>
<feature type="transmembrane region" description="Helical" evidence="12">
    <location>
        <begin position="546"/>
        <end position="567"/>
    </location>
</feature>
<keyword evidence="9 11" id="KW-0675">Receptor</keyword>
<keyword evidence="6" id="KW-0552">Olfaction</keyword>
<dbReference type="SUPFAM" id="SSF81321">
    <property type="entry name" value="Family A G protein-coupled receptor-like"/>
    <property type="match status" value="2"/>
</dbReference>
<dbReference type="GO" id="GO:0005886">
    <property type="term" value="C:plasma membrane"/>
    <property type="evidence" value="ECO:0007669"/>
    <property type="project" value="UniProtKB-SubCell"/>
</dbReference>
<proteinExistence type="inferred from homology"/>
<feature type="transmembrane region" description="Helical" evidence="12">
    <location>
        <begin position="402"/>
        <end position="428"/>
    </location>
</feature>
<dbReference type="InterPro" id="IPR000276">
    <property type="entry name" value="GPCR_Rhodpsn"/>
</dbReference>
<comment type="similarity">
    <text evidence="11">Belongs to the G-protein coupled receptor 1 family.</text>
</comment>
<evidence type="ECO:0000256" key="10">
    <source>
        <dbReference type="ARBA" id="ARBA00023224"/>
    </source>
</evidence>
<dbReference type="GO" id="GO:0005654">
    <property type="term" value="C:nucleoplasm"/>
    <property type="evidence" value="ECO:0007669"/>
    <property type="project" value="UniProtKB-ARBA"/>
</dbReference>
<evidence type="ECO:0000256" key="8">
    <source>
        <dbReference type="ARBA" id="ARBA00023136"/>
    </source>
</evidence>
<sequence length="594" mass="65481">RPHRMESNNQTSPVTRFILLGLSAHPKLEKTFFLLILLMYLVILLGNGVLILVTILDTHLHTPMYFFLGNLSFLDICYTTSSVPLILDSFLTPRKSISFSACAVQMFLSFAMGATECALLSMMALDRYVAICIPLSDHEQGCLCAHGCSSWAGGIAASTVQTSLAMRLPFCGDNVINHFTCEILAVLKLACADITINVISIGVTNIIFLGVPVLFISLSYTFILTTILRIPSAVGRRKAFSTCSAHLTVVIVFYGTILFMYGKPKSKDPLGADKQDLADKLISLFYGVVTPMLNPIIYSLRNKDVRATVRNLVTSPVTRFILLGLSAHPKLEKTFFLLILLMYLVILLGSGLLILVTILDAHLHTPMYFFLRNLSFLDICYTTSSVPLVLDSFLTPRKSISFSACAVQMFLSFAMGATECVLLSMMAFDRYVAICNPLRYPVIMSKALYMSMAISPWVSGIITATVQTSLAMRLPFCGDNVINHFTCEMLAVLKLACADITINVICMGVANVMFLGLPVLFIFVSYVFILVTILRIPSAEGRRKAFSTCSAHLTVVIVFYGTILFMYGKPKSKDPQGADKQMFQTSSSPYFMGC</sequence>
<accession>A0AAW0HFW5</accession>
<feature type="transmembrane region" description="Helical" evidence="12">
    <location>
        <begin position="32"/>
        <end position="53"/>
    </location>
</feature>
<keyword evidence="15" id="KW-1185">Reference proteome</keyword>
<feature type="transmembrane region" description="Helical" evidence="12">
    <location>
        <begin position="516"/>
        <end position="534"/>
    </location>
</feature>
<keyword evidence="11" id="KW-0297">G-protein coupled receptor</keyword>
<comment type="function">
    <text evidence="1">Odorant receptor.</text>
</comment>
<feature type="transmembrane region" description="Helical" evidence="12">
    <location>
        <begin position="335"/>
        <end position="358"/>
    </location>
</feature>
<name>A0AAW0HFW5_MYOGA</name>
<feature type="transmembrane region" description="Helical" evidence="12">
    <location>
        <begin position="281"/>
        <end position="300"/>
    </location>
</feature>
<dbReference type="InterPro" id="IPR000725">
    <property type="entry name" value="Olfact_rcpt"/>
</dbReference>
<feature type="transmembrane region" description="Helical" evidence="12">
    <location>
        <begin position="240"/>
        <end position="261"/>
    </location>
</feature>
<dbReference type="PROSITE" id="PS00237">
    <property type="entry name" value="G_PROTEIN_RECEP_F1_1"/>
    <property type="match status" value="1"/>
</dbReference>
<dbReference type="AlphaFoldDB" id="A0AAW0HFW5"/>
<feature type="domain" description="G-protein coupled receptors family 1 profile" evidence="13">
    <location>
        <begin position="349"/>
        <end position="567"/>
    </location>
</feature>
<feature type="non-terminal residue" evidence="14">
    <location>
        <position position="1"/>
    </location>
</feature>
<dbReference type="EMBL" id="JBBHLL010000554">
    <property type="protein sequence ID" value="KAK7800363.1"/>
    <property type="molecule type" value="Genomic_DNA"/>
</dbReference>
<keyword evidence="5 11" id="KW-0812">Transmembrane</keyword>
<evidence type="ECO:0000256" key="3">
    <source>
        <dbReference type="ARBA" id="ARBA00022475"/>
    </source>
</evidence>
<evidence type="ECO:0000313" key="15">
    <source>
        <dbReference type="Proteomes" id="UP001488838"/>
    </source>
</evidence>
<feature type="domain" description="G-protein coupled receptors family 1 profile" evidence="13">
    <location>
        <begin position="46"/>
        <end position="298"/>
    </location>
</feature>
<dbReference type="Pfam" id="PF13853">
    <property type="entry name" value="7tm_4"/>
    <property type="match status" value="2"/>
</dbReference>
<keyword evidence="10 11" id="KW-0807">Transducer</keyword>
<evidence type="ECO:0000256" key="2">
    <source>
        <dbReference type="ARBA" id="ARBA00004651"/>
    </source>
</evidence>
<reference evidence="14 15" key="1">
    <citation type="journal article" date="2023" name="bioRxiv">
        <title>Conserved and derived expression patterns and positive selection on dental genes reveal complex evolutionary context of ever-growing rodent molars.</title>
        <authorList>
            <person name="Calamari Z.T."/>
            <person name="Song A."/>
            <person name="Cohen E."/>
            <person name="Akter M."/>
            <person name="Roy R.D."/>
            <person name="Hallikas O."/>
            <person name="Christensen M.M."/>
            <person name="Li P."/>
            <person name="Marangoni P."/>
            <person name="Jernvall J."/>
            <person name="Klein O.D."/>
        </authorList>
    </citation>
    <scope>NUCLEOTIDE SEQUENCE [LARGE SCALE GENOMIC DNA]</scope>
    <source>
        <strain evidence="14">V071</strain>
    </source>
</reference>